<keyword evidence="2" id="KW-1185">Reference proteome</keyword>
<protein>
    <submittedName>
        <fullName evidence="1">Sensor domain-containing protein</fullName>
    </submittedName>
</protein>
<dbReference type="EMBL" id="JAAXOP010000017">
    <property type="protein sequence ID" value="NKY53308.1"/>
    <property type="molecule type" value="Genomic_DNA"/>
</dbReference>
<gene>
    <name evidence="1" type="ORF">HGA08_24220</name>
</gene>
<dbReference type="AlphaFoldDB" id="A0A846Y7U4"/>
<dbReference type="Proteomes" id="UP000565711">
    <property type="component" value="Unassembled WGS sequence"/>
</dbReference>
<sequence>MSVPEPPLSRRRRGIGHILGYAVLSCALAACGSTVSGHPMAIHDRIAARQVDADLPGMLPAPDRFPAGYSVVTVSGDQAAAAAADLTAIPPAASVDPPDCAPRPVGPGEVAAEVGTDNTTRSTITVLLTRSDQPLSQVREQVSRCATVHARHGAIDRTITTRMLPPPPLHADDTLAFGRTATGGPAGSGADPTIRTLLAQIGDVRIQTTAMTFGPAQPDTTGLDQVFTAAVAEVHRR</sequence>
<accession>A0A846Y7U4</accession>
<name>A0A846Y7U4_9NOCA</name>
<comment type="caution">
    <text evidence="1">The sequence shown here is derived from an EMBL/GenBank/DDBJ whole genome shotgun (WGS) entry which is preliminary data.</text>
</comment>
<evidence type="ECO:0000313" key="2">
    <source>
        <dbReference type="Proteomes" id="UP000565711"/>
    </source>
</evidence>
<proteinExistence type="predicted"/>
<dbReference type="RefSeq" id="WP_157103132.1">
    <property type="nucleotide sequence ID" value="NZ_JAAXOP010000017.1"/>
</dbReference>
<reference evidence="1 2" key="1">
    <citation type="submission" date="2020-04" db="EMBL/GenBank/DDBJ databases">
        <title>MicrobeNet Type strains.</title>
        <authorList>
            <person name="Nicholson A.C."/>
        </authorList>
    </citation>
    <scope>NUCLEOTIDE SEQUENCE [LARGE SCALE GENOMIC DNA]</scope>
    <source>
        <strain evidence="1 2">JCM 12354</strain>
    </source>
</reference>
<evidence type="ECO:0000313" key="1">
    <source>
        <dbReference type="EMBL" id="NKY53308.1"/>
    </source>
</evidence>
<organism evidence="1 2">
    <name type="scientific">Nocardia vermiculata</name>
    <dbReference type="NCBI Taxonomy" id="257274"/>
    <lineage>
        <taxon>Bacteria</taxon>
        <taxon>Bacillati</taxon>
        <taxon>Actinomycetota</taxon>
        <taxon>Actinomycetes</taxon>
        <taxon>Mycobacteriales</taxon>
        <taxon>Nocardiaceae</taxon>
        <taxon>Nocardia</taxon>
    </lineage>
</organism>